<evidence type="ECO:0000256" key="4">
    <source>
        <dbReference type="SAM" id="MobiDB-lite"/>
    </source>
</evidence>
<dbReference type="EMBL" id="JAKOGI010001506">
    <property type="protein sequence ID" value="KAJ8425265.1"/>
    <property type="molecule type" value="Genomic_DNA"/>
</dbReference>
<feature type="region of interest" description="Disordered" evidence="4">
    <location>
        <begin position="51"/>
        <end position="71"/>
    </location>
</feature>
<evidence type="ECO:0000256" key="1">
    <source>
        <dbReference type="ARBA" id="ARBA00022814"/>
    </source>
</evidence>
<evidence type="ECO:0000256" key="3">
    <source>
        <dbReference type="ARBA" id="ARBA00023163"/>
    </source>
</evidence>
<evidence type="ECO:0000313" key="8">
    <source>
        <dbReference type="Proteomes" id="UP001153076"/>
    </source>
</evidence>
<dbReference type="CDD" id="cd09890">
    <property type="entry name" value="NGN_plant"/>
    <property type="match status" value="1"/>
</dbReference>
<dbReference type="SUPFAM" id="SSF82679">
    <property type="entry name" value="N-utilization substance G protein NusG, N-terminal domain"/>
    <property type="match status" value="1"/>
</dbReference>
<keyword evidence="1" id="KW-0889">Transcription antitermination</keyword>
<keyword evidence="2" id="KW-0805">Transcription regulation</keyword>
<accession>A0A9Q1GUA5</accession>
<feature type="domain" description="NusG-like N-terminal" evidence="5">
    <location>
        <begin position="109"/>
        <end position="225"/>
    </location>
</feature>
<proteinExistence type="predicted"/>
<evidence type="ECO:0000259" key="5">
    <source>
        <dbReference type="SMART" id="SM00738"/>
    </source>
</evidence>
<dbReference type="PANTHER" id="PTHR30265">
    <property type="entry name" value="RHO-INTERACTING TRANSCRIPTION TERMINATION FACTOR NUSG"/>
    <property type="match status" value="1"/>
</dbReference>
<dbReference type="InterPro" id="IPR005824">
    <property type="entry name" value="KOW"/>
</dbReference>
<dbReference type="Proteomes" id="UP001153076">
    <property type="component" value="Unassembled WGS sequence"/>
</dbReference>
<dbReference type="InterPro" id="IPR006645">
    <property type="entry name" value="NGN-like_dom"/>
</dbReference>
<dbReference type="GO" id="GO:0006354">
    <property type="term" value="P:DNA-templated transcription elongation"/>
    <property type="evidence" value="ECO:0007669"/>
    <property type="project" value="InterPro"/>
</dbReference>
<keyword evidence="8" id="KW-1185">Reference proteome</keyword>
<dbReference type="InterPro" id="IPR043425">
    <property type="entry name" value="NusG-like"/>
</dbReference>
<comment type="caution">
    <text evidence="7">The sequence shown here is derived from an EMBL/GenBank/DDBJ whole genome shotgun (WGS) entry which is preliminary data.</text>
</comment>
<keyword evidence="3" id="KW-0804">Transcription</keyword>
<dbReference type="Pfam" id="PF02357">
    <property type="entry name" value="NusG"/>
    <property type="match status" value="1"/>
</dbReference>
<gene>
    <name evidence="7" type="ORF">Cgig2_025373</name>
</gene>
<evidence type="ECO:0008006" key="9">
    <source>
        <dbReference type="Google" id="ProtNLM"/>
    </source>
</evidence>
<dbReference type="Gene3D" id="3.30.70.940">
    <property type="entry name" value="NusG, N-terminal domain"/>
    <property type="match status" value="1"/>
</dbReference>
<dbReference type="SMART" id="SM00738">
    <property type="entry name" value="NGN"/>
    <property type="match status" value="1"/>
</dbReference>
<organism evidence="7 8">
    <name type="scientific">Carnegiea gigantea</name>
    <dbReference type="NCBI Taxonomy" id="171969"/>
    <lineage>
        <taxon>Eukaryota</taxon>
        <taxon>Viridiplantae</taxon>
        <taxon>Streptophyta</taxon>
        <taxon>Embryophyta</taxon>
        <taxon>Tracheophyta</taxon>
        <taxon>Spermatophyta</taxon>
        <taxon>Magnoliopsida</taxon>
        <taxon>eudicotyledons</taxon>
        <taxon>Gunneridae</taxon>
        <taxon>Pentapetalae</taxon>
        <taxon>Caryophyllales</taxon>
        <taxon>Cactineae</taxon>
        <taxon>Cactaceae</taxon>
        <taxon>Cactoideae</taxon>
        <taxon>Echinocereeae</taxon>
        <taxon>Carnegiea</taxon>
    </lineage>
</organism>
<dbReference type="InterPro" id="IPR036735">
    <property type="entry name" value="NGN_dom_sf"/>
</dbReference>
<reference evidence="7" key="1">
    <citation type="submission" date="2022-04" db="EMBL/GenBank/DDBJ databases">
        <title>Carnegiea gigantea Genome sequencing and assembly v2.</title>
        <authorList>
            <person name="Copetti D."/>
            <person name="Sanderson M.J."/>
            <person name="Burquez A."/>
            <person name="Wojciechowski M.F."/>
        </authorList>
    </citation>
    <scope>NUCLEOTIDE SEQUENCE</scope>
    <source>
        <strain evidence="7">SGP5-SGP5p</strain>
        <tissue evidence="7">Aerial part</tissue>
    </source>
</reference>
<dbReference type="PANTHER" id="PTHR30265:SF4">
    <property type="entry name" value="KOW MOTIF FAMILY PROTEIN, EXPRESSED"/>
    <property type="match status" value="1"/>
</dbReference>
<feature type="compositionally biased region" description="Polar residues" evidence="4">
    <location>
        <begin position="247"/>
        <end position="259"/>
    </location>
</feature>
<dbReference type="SMART" id="SM00739">
    <property type="entry name" value="KOW"/>
    <property type="match status" value="1"/>
</dbReference>
<dbReference type="GO" id="GO:0031564">
    <property type="term" value="P:transcription antitermination"/>
    <property type="evidence" value="ECO:0007669"/>
    <property type="project" value="UniProtKB-KW"/>
</dbReference>
<sequence length="329" mass="37476">MNQGLLQWSRCCTTSLSSLSLSSSSSSSLPFPPKFRHIMLISATLNSSIEDEEHQKLPARERRKLRNERRKENAINRREELEMRLPNKRKKMYASWTEELNLDKLSLLGPQWWIVRISRRSFEYKAGSLARVLAKNYPDMEFKTYIPAVQEKRKLKNGSFSVKSKPLLPGCIFLRCVLNKELHDFVRECYGVGGFVGSKVGNTKRQIIKPRPVSEHDMEAMFRRAKEEQEKADKAFQNEQKVVPGVETSNLDSQTSDVETQNEDKPKRRTGKSLEPASKERTNKLPKKGSAVKVVSGAFAEFSGILKALDRKNGRVCASNSTHVEVISC</sequence>
<protein>
    <recommendedName>
        <fullName evidence="9">NusG-like N-terminal domain-containing protein</fullName>
    </recommendedName>
</protein>
<dbReference type="OrthoDB" id="8300383at2759"/>
<name>A0A9Q1GUA5_9CARY</name>
<evidence type="ECO:0000256" key="2">
    <source>
        <dbReference type="ARBA" id="ARBA00023015"/>
    </source>
</evidence>
<evidence type="ECO:0000259" key="6">
    <source>
        <dbReference type="SMART" id="SM00739"/>
    </source>
</evidence>
<feature type="compositionally biased region" description="Basic and acidic residues" evidence="4">
    <location>
        <begin position="225"/>
        <end position="236"/>
    </location>
</feature>
<evidence type="ECO:0000313" key="7">
    <source>
        <dbReference type="EMBL" id="KAJ8425265.1"/>
    </source>
</evidence>
<feature type="domain" description="KOW" evidence="6">
    <location>
        <begin position="285"/>
        <end position="312"/>
    </location>
</feature>
<dbReference type="AlphaFoldDB" id="A0A9Q1GUA5"/>
<feature type="region of interest" description="Disordered" evidence="4">
    <location>
        <begin position="225"/>
        <end position="290"/>
    </location>
</feature>